<organism evidence="2 3">
    <name type="scientific">Brenneria alni</name>
    <dbReference type="NCBI Taxonomy" id="71656"/>
    <lineage>
        <taxon>Bacteria</taxon>
        <taxon>Pseudomonadati</taxon>
        <taxon>Pseudomonadota</taxon>
        <taxon>Gammaproteobacteria</taxon>
        <taxon>Enterobacterales</taxon>
        <taxon>Pectobacteriaceae</taxon>
        <taxon>Brenneria</taxon>
    </lineage>
</organism>
<keyword evidence="3" id="KW-1185">Reference proteome</keyword>
<evidence type="ECO:0000313" key="2">
    <source>
        <dbReference type="EMBL" id="RLM23672.1"/>
    </source>
</evidence>
<feature type="domain" description="Tip attachment protein J" evidence="1">
    <location>
        <begin position="258"/>
        <end position="424"/>
    </location>
</feature>
<accession>A0A421DNS7</accession>
<proteinExistence type="predicted"/>
<evidence type="ECO:0000259" key="1">
    <source>
        <dbReference type="Pfam" id="PF13550"/>
    </source>
</evidence>
<dbReference type="InterPro" id="IPR032876">
    <property type="entry name" value="J_dom"/>
</dbReference>
<sequence length="777" mass="84427">MGSKKKKTTVGYKYSWDIHAGLGRGPVDELVAITADEKIVLATTAQQITVNTTVYINKPSLFGGTDVSGEGGVQGWLEVYFGEADQVPTDRLKSLLTGLVPGFRGIVSTLFSGLVGAYSASPKPWKYRVRRALKGWDNGVVWYPEKARIILRNDTAQIESDDITAGWDSSMPAIVLAILDNQGIKPTVPGSEDVPNIIDNLKNIYAMNPAHILVQAAISRDWGRGLSLQDDLDLDAYQKMADTLYEEGFGLCFRYNRQSNLDDFIQQILDHIGGVQYADLNTGKLTAKLIRNDYNVDDLPLFTYNNGILSVQDDDSSAADNAPNEIIVTFHDPVTNTDSTVRAQNLGAVQAAGLISKTADYPAIPTHKLAGQVAQRDLEAGASGLARLKLIMDRRGSELTPAGVFRISLADRNIENMVVRVGNMKEQDDGSLLVTVVQDVFGLAASTYSSGQPQSSWTPPSLIPRPVTQQRLMEIPYTVLASELSTADLNVLSDETCVVGIMATAPTSTAINYGIQSRAGIADYADRGTGDWTPVSLLLADVGRQGDVFSVSFDSVMFDVGDALLIDDEIVRIDAIDAANGTLTVGRACADTVPQKHNGGAIIWFYDGWLESDNVDYLPGETISIRLLTTTANGPLDAALATVQTLTLNQRQARPYPPGNVRINGVATLYIIASVAFTLTWAHRDRVVQGNNLVSHDEGNVGPEASTEYVIRLYKGSTLVREERIAGTEWIYPNQPDPDDTTGSTMIWEDIDRITLYSERDGLESLWGYEFTVVSGG</sequence>
<dbReference type="Pfam" id="PF13550">
    <property type="entry name" value="Phage-tail_3"/>
    <property type="match status" value="1"/>
</dbReference>
<dbReference type="Proteomes" id="UP000285648">
    <property type="component" value="Unassembled WGS sequence"/>
</dbReference>
<gene>
    <name evidence="2" type="ORF">BIY29_10250</name>
</gene>
<dbReference type="OrthoDB" id="5917852at2"/>
<evidence type="ECO:0000313" key="3">
    <source>
        <dbReference type="Proteomes" id="UP000285648"/>
    </source>
</evidence>
<comment type="caution">
    <text evidence="2">The sequence shown here is derived from an EMBL/GenBank/DDBJ whole genome shotgun (WGS) entry which is preliminary data.</text>
</comment>
<name>A0A421DNS7_9GAMM</name>
<dbReference type="EMBL" id="MJLZ01000020">
    <property type="protein sequence ID" value="RLM23672.1"/>
    <property type="molecule type" value="Genomic_DNA"/>
</dbReference>
<reference evidence="2 3" key="1">
    <citation type="submission" date="2016-09" db="EMBL/GenBank/DDBJ databases">
        <authorList>
            <person name="Doonan J."/>
            <person name="Pachebat J.A."/>
            <person name="Golyshin P.N."/>
            <person name="Denman S."/>
            <person name="Mcdonald J.E."/>
        </authorList>
    </citation>
    <scope>NUCLEOTIDE SEQUENCE [LARGE SCALE GENOMIC DNA]</scope>
    <source>
        <strain evidence="2 3">NCPPB 3934</strain>
    </source>
</reference>
<protein>
    <recommendedName>
        <fullName evidence="1">Tip attachment protein J domain-containing protein</fullName>
    </recommendedName>
</protein>
<dbReference type="AlphaFoldDB" id="A0A421DNS7"/>
<dbReference type="RefSeq" id="WP_121575092.1">
    <property type="nucleotide sequence ID" value="NZ_MJLZ01000020.1"/>
</dbReference>